<sequence length="219" mass="25454">MANAIDIPENARQALTQHLLMHGLTDEGREVTLIIEANEAYQTETFYCWVTFPEVDQTTHTFYTYEIANVPQRYRTYQYHEISLTYLEHQNWFEGTLPHILQRVRLGPLSNDGPRWPMFATYTPHPGIQNMPLADLRDLYNELVTLYRQLVQFVMRTLNTTPARPAPPAPGGINWLLGLIRKQYILLWVRSLLRMGYHQCDTGGNCELLCDHVRGHKAI</sequence>
<name>A0AAV7MG64_PLEWA</name>
<evidence type="ECO:0000313" key="1">
    <source>
        <dbReference type="EMBL" id="KAJ1100108.1"/>
    </source>
</evidence>
<accession>A0AAV7MG64</accession>
<dbReference type="AlphaFoldDB" id="A0AAV7MG64"/>
<evidence type="ECO:0000313" key="2">
    <source>
        <dbReference type="Proteomes" id="UP001066276"/>
    </source>
</evidence>
<organism evidence="1 2">
    <name type="scientific">Pleurodeles waltl</name>
    <name type="common">Iberian ribbed newt</name>
    <dbReference type="NCBI Taxonomy" id="8319"/>
    <lineage>
        <taxon>Eukaryota</taxon>
        <taxon>Metazoa</taxon>
        <taxon>Chordata</taxon>
        <taxon>Craniata</taxon>
        <taxon>Vertebrata</taxon>
        <taxon>Euteleostomi</taxon>
        <taxon>Amphibia</taxon>
        <taxon>Batrachia</taxon>
        <taxon>Caudata</taxon>
        <taxon>Salamandroidea</taxon>
        <taxon>Salamandridae</taxon>
        <taxon>Pleurodelinae</taxon>
        <taxon>Pleurodeles</taxon>
    </lineage>
</organism>
<comment type="caution">
    <text evidence="1">The sequence shown here is derived from an EMBL/GenBank/DDBJ whole genome shotgun (WGS) entry which is preliminary data.</text>
</comment>
<keyword evidence="2" id="KW-1185">Reference proteome</keyword>
<protein>
    <submittedName>
        <fullName evidence="1">Uncharacterized protein</fullName>
    </submittedName>
</protein>
<reference evidence="1" key="1">
    <citation type="journal article" date="2022" name="bioRxiv">
        <title>Sequencing and chromosome-scale assembly of the giantPleurodeles waltlgenome.</title>
        <authorList>
            <person name="Brown T."/>
            <person name="Elewa A."/>
            <person name="Iarovenko S."/>
            <person name="Subramanian E."/>
            <person name="Araus A.J."/>
            <person name="Petzold A."/>
            <person name="Susuki M."/>
            <person name="Suzuki K.-i.T."/>
            <person name="Hayashi T."/>
            <person name="Toyoda A."/>
            <person name="Oliveira C."/>
            <person name="Osipova E."/>
            <person name="Leigh N.D."/>
            <person name="Simon A."/>
            <person name="Yun M.H."/>
        </authorList>
    </citation>
    <scope>NUCLEOTIDE SEQUENCE</scope>
    <source>
        <strain evidence="1">20211129_DDA</strain>
        <tissue evidence="1">Liver</tissue>
    </source>
</reference>
<gene>
    <name evidence="1" type="ORF">NDU88_005197</name>
</gene>
<dbReference type="EMBL" id="JANPWB010000014">
    <property type="protein sequence ID" value="KAJ1100108.1"/>
    <property type="molecule type" value="Genomic_DNA"/>
</dbReference>
<proteinExistence type="predicted"/>
<dbReference type="Proteomes" id="UP001066276">
    <property type="component" value="Chromosome 10"/>
</dbReference>